<sequence length="612" mass="65778">MESALRSETVADAGPISNITPSWSSNESLSGWIVSPTSTSGETLPRAVRSSAQNMYFHDSSSYHVPSFAIPGAGTELSGSQVLSESYSLVDARLDHSLAHYNAKHEEKHDASYLHSIPSASDEHYGETHYPYHQPARSHLPQSVLHHRQNHAQPSIYNHSNGWTHSPAASHPASTTFPYSDTREGTSPFLSSEPSPRDQTHQRMSSFPDSNHSDDLYTTMPLLSDNHQYANSFLHDHTPKQFVNMSDIASMHGAGADSFNSDYAHSQISPADAGDGGTISLVSLGDPSNCSGEYAVSDQGSGVKRKRNGSEVDDEAADGSEAGESAHSFSSSSSYKRSRLANGVSGGRQRKSTVSTQLSMTVVGSPEEAKISADEVDRDAADEQGDDYEDYVDDDDNSDAYVPSRSTSPRGRRASRSSSDSSGRRRGVRAPGSAAEALKYIESSMMGSGSSPDDSSALGDLSFDSNSSWRPSKPVSVPNVTKKSRGRKVPVHTSTSSLDQSQYGAINSYQQSGRLSLDTADMSGFYQHPNQYTHQQTASLESLSDVVETASSAPQHGRPAKGKYSTRAAGEYDTDDYGPGAKVVSGGIKKANGDRRSLHTWDKLADKFVLAI</sequence>
<name>A0A8H5LWP1_9AGAR</name>
<organism evidence="2 3">
    <name type="scientific">Tetrapyrgos nigripes</name>
    <dbReference type="NCBI Taxonomy" id="182062"/>
    <lineage>
        <taxon>Eukaryota</taxon>
        <taxon>Fungi</taxon>
        <taxon>Dikarya</taxon>
        <taxon>Basidiomycota</taxon>
        <taxon>Agaricomycotina</taxon>
        <taxon>Agaricomycetes</taxon>
        <taxon>Agaricomycetidae</taxon>
        <taxon>Agaricales</taxon>
        <taxon>Marasmiineae</taxon>
        <taxon>Marasmiaceae</taxon>
        <taxon>Tetrapyrgos</taxon>
    </lineage>
</organism>
<dbReference type="EMBL" id="JAACJM010000006">
    <property type="protein sequence ID" value="KAF5372111.1"/>
    <property type="molecule type" value="Genomic_DNA"/>
</dbReference>
<feature type="compositionally biased region" description="Polar residues" evidence="1">
    <location>
        <begin position="17"/>
        <end position="28"/>
    </location>
</feature>
<evidence type="ECO:0000313" key="3">
    <source>
        <dbReference type="Proteomes" id="UP000559256"/>
    </source>
</evidence>
<comment type="caution">
    <text evidence="2">The sequence shown here is derived from an EMBL/GenBank/DDBJ whole genome shotgun (WGS) entry which is preliminary data.</text>
</comment>
<dbReference type="AlphaFoldDB" id="A0A8H5LWP1"/>
<feature type="compositionally biased region" description="Low complexity" evidence="1">
    <location>
        <begin position="319"/>
        <end position="334"/>
    </location>
</feature>
<feature type="compositionally biased region" description="Polar residues" evidence="1">
    <location>
        <begin position="154"/>
        <end position="164"/>
    </location>
</feature>
<feature type="compositionally biased region" description="Basic and acidic residues" evidence="1">
    <location>
        <begin position="367"/>
        <end position="381"/>
    </location>
</feature>
<gene>
    <name evidence="2" type="ORF">D9758_005030</name>
</gene>
<feature type="compositionally biased region" description="Polar residues" evidence="1">
    <location>
        <begin position="352"/>
        <end position="362"/>
    </location>
</feature>
<accession>A0A8H5LWP1</accession>
<feature type="region of interest" description="Disordered" evidence="1">
    <location>
        <begin position="1"/>
        <end position="28"/>
    </location>
</feature>
<proteinExistence type="predicted"/>
<feature type="compositionally biased region" description="Polar residues" evidence="1">
    <location>
        <begin position="492"/>
        <end position="503"/>
    </location>
</feature>
<keyword evidence="3" id="KW-1185">Reference proteome</keyword>
<evidence type="ECO:0000313" key="2">
    <source>
        <dbReference type="EMBL" id="KAF5372111.1"/>
    </source>
</evidence>
<feature type="region of interest" description="Disordered" evidence="1">
    <location>
        <begin position="154"/>
        <end position="219"/>
    </location>
</feature>
<feature type="compositionally biased region" description="Acidic residues" evidence="1">
    <location>
        <begin position="382"/>
        <end position="398"/>
    </location>
</feature>
<reference evidence="2 3" key="1">
    <citation type="journal article" date="2020" name="ISME J.">
        <title>Uncovering the hidden diversity of litter-decomposition mechanisms in mushroom-forming fungi.</title>
        <authorList>
            <person name="Floudas D."/>
            <person name="Bentzer J."/>
            <person name="Ahren D."/>
            <person name="Johansson T."/>
            <person name="Persson P."/>
            <person name="Tunlid A."/>
        </authorList>
    </citation>
    <scope>NUCLEOTIDE SEQUENCE [LARGE SCALE GENOMIC DNA]</scope>
    <source>
        <strain evidence="2 3">CBS 291.85</strain>
    </source>
</reference>
<feature type="region of interest" description="Disordered" evidence="1">
    <location>
        <begin position="292"/>
        <end position="503"/>
    </location>
</feature>
<evidence type="ECO:0000256" key="1">
    <source>
        <dbReference type="SAM" id="MobiDB-lite"/>
    </source>
</evidence>
<dbReference type="Proteomes" id="UP000559256">
    <property type="component" value="Unassembled WGS sequence"/>
</dbReference>
<feature type="compositionally biased region" description="Low complexity" evidence="1">
    <location>
        <begin position="443"/>
        <end position="462"/>
    </location>
</feature>
<protein>
    <submittedName>
        <fullName evidence="2">Uncharacterized protein</fullName>
    </submittedName>
</protein>